<dbReference type="OrthoDB" id="8232213at2"/>
<feature type="chain" id="PRO_5021429465" evidence="1">
    <location>
        <begin position="23"/>
        <end position="232"/>
    </location>
</feature>
<protein>
    <submittedName>
        <fullName evidence="2">Uncharacterized protein</fullName>
    </submittedName>
</protein>
<dbReference type="EMBL" id="SPQT01000007">
    <property type="protein sequence ID" value="TFV47615.1"/>
    <property type="molecule type" value="Genomic_DNA"/>
</dbReference>
<dbReference type="RefSeq" id="WP_135174892.1">
    <property type="nucleotide sequence ID" value="NZ_SPQT01000007.1"/>
</dbReference>
<reference evidence="2 3" key="1">
    <citation type="submission" date="2019-03" db="EMBL/GenBank/DDBJ databases">
        <title>Bradyrhizobium diversity isolated from nodules of Chamaecrista fasciculata.</title>
        <authorList>
            <person name="Klepa M.S."/>
            <person name="Urquiaga M.O."/>
            <person name="Hungria M."/>
            <person name="Delamuta J.R."/>
        </authorList>
    </citation>
    <scope>NUCLEOTIDE SEQUENCE [LARGE SCALE GENOMIC DNA]</scope>
    <source>
        <strain evidence="2 3">CNPSo 3448</strain>
    </source>
</reference>
<sequence>MPFRRAILALALTLAALSPAFATAEHRYGKNEYAIIQGGRAPNGKLSVAAHGGGETGGEGFRIYLMAEPGHRRLMTLDNVNDDNILDTAPDAFHAAWSADSRTVAVSFRSERHIVTLNLYAIDGRRVRLIDAPDLFRDVTGRSVDIKTDGDMRTSVPALTWPAPRRFHLTDYRVFVLDDAALADKLGPLGKATAMKDGRTTVQFSAEADGELLPDGRIRMGKPRAGQFEELE</sequence>
<evidence type="ECO:0000313" key="2">
    <source>
        <dbReference type="EMBL" id="TFV47615.1"/>
    </source>
</evidence>
<name>A0A4Y9LXP1_9BRAD</name>
<evidence type="ECO:0000256" key="1">
    <source>
        <dbReference type="SAM" id="SignalP"/>
    </source>
</evidence>
<evidence type="ECO:0000313" key="3">
    <source>
        <dbReference type="Proteomes" id="UP000297966"/>
    </source>
</evidence>
<dbReference type="Proteomes" id="UP000297966">
    <property type="component" value="Unassembled WGS sequence"/>
</dbReference>
<comment type="caution">
    <text evidence="2">The sequence shown here is derived from an EMBL/GenBank/DDBJ whole genome shotgun (WGS) entry which is preliminary data.</text>
</comment>
<keyword evidence="1" id="KW-0732">Signal</keyword>
<accession>A0A4Y9LXP1</accession>
<proteinExistence type="predicted"/>
<keyword evidence="3" id="KW-1185">Reference proteome</keyword>
<gene>
    <name evidence="2" type="ORF">E4K65_15355</name>
</gene>
<dbReference type="AlphaFoldDB" id="A0A4Y9LXP1"/>
<organism evidence="2 3">
    <name type="scientific">Bradyrhizobium niftali</name>
    <dbReference type="NCBI Taxonomy" id="2560055"/>
    <lineage>
        <taxon>Bacteria</taxon>
        <taxon>Pseudomonadati</taxon>
        <taxon>Pseudomonadota</taxon>
        <taxon>Alphaproteobacteria</taxon>
        <taxon>Hyphomicrobiales</taxon>
        <taxon>Nitrobacteraceae</taxon>
        <taxon>Bradyrhizobium</taxon>
    </lineage>
</organism>
<feature type="signal peptide" evidence="1">
    <location>
        <begin position="1"/>
        <end position="22"/>
    </location>
</feature>